<evidence type="ECO:0000256" key="8">
    <source>
        <dbReference type="ARBA" id="ARBA00048543"/>
    </source>
</evidence>
<evidence type="ECO:0000259" key="12">
    <source>
        <dbReference type="Pfam" id="PF13288"/>
    </source>
</evidence>
<dbReference type="Gene3D" id="3.40.50.720">
    <property type="entry name" value="NAD(P)-binding Rossmann-like Domain"/>
    <property type="match status" value="1"/>
</dbReference>
<evidence type="ECO:0000256" key="7">
    <source>
        <dbReference type="ARBA" id="ARBA00023229"/>
    </source>
</evidence>
<proteinExistence type="inferred from homology"/>
<dbReference type="PIRSF" id="PIRSF006205">
    <property type="entry name" value="Dxp_reductismrs"/>
    <property type="match status" value="1"/>
</dbReference>
<feature type="binding site" evidence="9">
    <location>
        <position position="148"/>
    </location>
    <ligand>
        <name>Mn(2+)</name>
        <dbReference type="ChEBI" id="CHEBI:29035"/>
    </ligand>
</feature>
<dbReference type="RefSeq" id="WP_007278573.1">
    <property type="nucleotide sequence ID" value="NZ_ABCK01000008.1"/>
</dbReference>
<dbReference type="GO" id="GO:0016853">
    <property type="term" value="F:isomerase activity"/>
    <property type="evidence" value="ECO:0007669"/>
    <property type="project" value="UniProtKB-KW"/>
</dbReference>
<evidence type="ECO:0000256" key="6">
    <source>
        <dbReference type="ARBA" id="ARBA00023211"/>
    </source>
</evidence>
<evidence type="ECO:0000259" key="11">
    <source>
        <dbReference type="Pfam" id="PF08436"/>
    </source>
</evidence>
<feature type="binding site" evidence="9">
    <location>
        <position position="13"/>
    </location>
    <ligand>
        <name>NADPH</name>
        <dbReference type="ChEBI" id="CHEBI:57783"/>
    </ligand>
</feature>
<dbReference type="InterPro" id="IPR036169">
    <property type="entry name" value="DXPR_C_sf"/>
</dbReference>
<dbReference type="InterPro" id="IPR013512">
    <property type="entry name" value="DXP_reductoisomerase_N"/>
</dbReference>
<dbReference type="SUPFAM" id="SSF55347">
    <property type="entry name" value="Glyceraldehyde-3-phosphate dehydrogenase-like, C-terminal domain"/>
    <property type="match status" value="1"/>
</dbReference>
<gene>
    <name evidence="9" type="primary">dxr</name>
    <name evidence="13" type="ORF">LNTAR_20443</name>
</gene>
<keyword evidence="7 9" id="KW-0414">Isoprene biosynthesis</keyword>
<comment type="function">
    <text evidence="9">Catalyzes the NADPH-dependent rearrangement and reduction of 1-deoxy-D-xylulose-5-phosphate (DXP) to 2-C-methyl-D-erythritol 4-phosphate (MEP).</text>
</comment>
<feature type="binding site" evidence="9">
    <location>
        <position position="209"/>
    </location>
    <ligand>
        <name>1-deoxy-D-xylulose 5-phosphate</name>
        <dbReference type="ChEBI" id="CHEBI:57792"/>
    </ligand>
</feature>
<dbReference type="Pfam" id="PF02670">
    <property type="entry name" value="DXP_reductoisom"/>
    <property type="match status" value="1"/>
</dbReference>
<dbReference type="GO" id="GO:0030604">
    <property type="term" value="F:1-deoxy-D-xylulose-5-phosphate reductoisomerase activity"/>
    <property type="evidence" value="ECO:0007669"/>
    <property type="project" value="UniProtKB-UniRule"/>
</dbReference>
<keyword evidence="5 9" id="KW-0560">Oxidoreductase</keyword>
<dbReference type="OrthoDB" id="9806546at2"/>
<evidence type="ECO:0000256" key="1">
    <source>
        <dbReference type="ARBA" id="ARBA00005094"/>
    </source>
</evidence>
<dbReference type="AlphaFoldDB" id="A6DL11"/>
<comment type="caution">
    <text evidence="9">Lacks conserved residue(s) required for the propagation of feature annotation.</text>
</comment>
<feature type="binding site" evidence="9">
    <location>
        <position position="149"/>
    </location>
    <ligand>
        <name>1-deoxy-D-xylulose 5-phosphate</name>
        <dbReference type="ChEBI" id="CHEBI:57792"/>
    </ligand>
</feature>
<keyword evidence="4 9" id="KW-0521">NADP</keyword>
<feature type="binding site" evidence="9">
    <location>
        <position position="174"/>
    </location>
    <ligand>
        <name>1-deoxy-D-xylulose 5-phosphate</name>
        <dbReference type="ChEBI" id="CHEBI:57792"/>
    </ligand>
</feature>
<dbReference type="InterPro" id="IPR003821">
    <property type="entry name" value="DXP_reductoisomerase"/>
</dbReference>
<dbReference type="Gene3D" id="1.10.1740.10">
    <property type="match status" value="1"/>
</dbReference>
<dbReference type="InterPro" id="IPR026877">
    <property type="entry name" value="DXPR_C"/>
</dbReference>
<feature type="binding site" evidence="9">
    <location>
        <position position="214"/>
    </location>
    <ligand>
        <name>1-deoxy-D-xylulose 5-phosphate</name>
        <dbReference type="ChEBI" id="CHEBI:57792"/>
    </ligand>
</feature>
<comment type="pathway">
    <text evidence="1 9">Isoprenoid biosynthesis; isopentenyl diphosphate biosynthesis via DXP pathway; isopentenyl diphosphate from 1-deoxy-D-xylulose 5-phosphate: step 1/6.</text>
</comment>
<name>A6DL11_9BACT</name>
<dbReference type="EMBL" id="ABCK01000008">
    <property type="protein sequence ID" value="EDM27613.1"/>
    <property type="molecule type" value="Genomic_DNA"/>
</dbReference>
<dbReference type="GO" id="GO:0051484">
    <property type="term" value="P:isopentenyl diphosphate biosynthetic process, methylerythritol 4-phosphate pathway involved in terpenoid biosynthetic process"/>
    <property type="evidence" value="ECO:0007669"/>
    <property type="project" value="UniProtKB-ARBA"/>
</dbReference>
<dbReference type="PANTHER" id="PTHR30525">
    <property type="entry name" value="1-DEOXY-D-XYLULOSE 5-PHOSPHATE REDUCTOISOMERASE"/>
    <property type="match status" value="1"/>
</dbReference>
<feature type="domain" description="1-deoxy-D-xylulose 5-phosphate reductoisomerase N-terminal" evidence="10">
    <location>
        <begin position="6"/>
        <end position="130"/>
    </location>
</feature>
<feature type="binding site" evidence="9">
    <location>
        <position position="14"/>
    </location>
    <ligand>
        <name>NADPH</name>
        <dbReference type="ChEBI" id="CHEBI:57783"/>
    </ligand>
</feature>
<dbReference type="InterPro" id="IPR036291">
    <property type="entry name" value="NAD(P)-bd_dom_sf"/>
</dbReference>
<evidence type="ECO:0000313" key="13">
    <source>
        <dbReference type="EMBL" id="EDM27613.1"/>
    </source>
</evidence>
<keyword evidence="6 9" id="KW-0464">Manganese</keyword>
<comment type="catalytic activity">
    <reaction evidence="8">
        <text>2-C-methyl-D-erythritol 4-phosphate + NADP(+) = 1-deoxy-D-xylulose 5-phosphate + NADPH + H(+)</text>
        <dbReference type="Rhea" id="RHEA:13717"/>
        <dbReference type="ChEBI" id="CHEBI:15378"/>
        <dbReference type="ChEBI" id="CHEBI:57783"/>
        <dbReference type="ChEBI" id="CHEBI:57792"/>
        <dbReference type="ChEBI" id="CHEBI:58262"/>
        <dbReference type="ChEBI" id="CHEBI:58349"/>
        <dbReference type="EC" id="1.1.1.267"/>
    </reaction>
    <physiologicalReaction direction="right-to-left" evidence="8">
        <dbReference type="Rhea" id="RHEA:13719"/>
    </physiologicalReaction>
</comment>
<feature type="binding site" evidence="9">
    <location>
        <position position="150"/>
    </location>
    <ligand>
        <name>1-deoxy-D-xylulose 5-phosphate</name>
        <dbReference type="ChEBI" id="CHEBI:57792"/>
    </ligand>
</feature>
<evidence type="ECO:0000259" key="10">
    <source>
        <dbReference type="Pfam" id="PF02670"/>
    </source>
</evidence>
<dbReference type="NCBIfam" id="TIGR00243">
    <property type="entry name" value="Dxr"/>
    <property type="match status" value="1"/>
</dbReference>
<dbReference type="STRING" id="313628.LNTAR_20443"/>
<feature type="domain" description="1-deoxy-D-xylulose 5-phosphate reductoisomerase C-terminal" evidence="11">
    <location>
        <begin position="144"/>
        <end position="226"/>
    </location>
</feature>
<feature type="binding site" evidence="9">
    <location>
        <position position="196"/>
    </location>
    <ligand>
        <name>1-deoxy-D-xylulose 5-phosphate</name>
        <dbReference type="ChEBI" id="CHEBI:57792"/>
    </ligand>
</feature>
<dbReference type="PANTHER" id="PTHR30525:SF0">
    <property type="entry name" value="1-DEOXY-D-XYLULOSE 5-PHOSPHATE REDUCTOISOMERASE, CHLOROPLASTIC"/>
    <property type="match status" value="1"/>
</dbReference>
<keyword evidence="9" id="KW-0460">Magnesium</keyword>
<dbReference type="FunFam" id="3.40.50.720:FF:000045">
    <property type="entry name" value="1-deoxy-D-xylulose 5-phosphate reductoisomerase"/>
    <property type="match status" value="1"/>
</dbReference>
<dbReference type="Pfam" id="PF08436">
    <property type="entry name" value="DXP_redisom_C"/>
    <property type="match status" value="1"/>
</dbReference>
<evidence type="ECO:0000256" key="2">
    <source>
        <dbReference type="ARBA" id="ARBA00006825"/>
    </source>
</evidence>
<dbReference type="UniPathway" id="UPA00056">
    <property type="reaction ID" value="UER00092"/>
</dbReference>
<dbReference type="Pfam" id="PF13288">
    <property type="entry name" value="DXPR_C"/>
    <property type="match status" value="1"/>
</dbReference>
<dbReference type="SUPFAM" id="SSF69055">
    <property type="entry name" value="1-deoxy-D-xylulose-5-phosphate reductoisomerase, C-terminal domain"/>
    <property type="match status" value="1"/>
</dbReference>
<evidence type="ECO:0000256" key="5">
    <source>
        <dbReference type="ARBA" id="ARBA00023002"/>
    </source>
</evidence>
<dbReference type="GO" id="GO:0030145">
    <property type="term" value="F:manganese ion binding"/>
    <property type="evidence" value="ECO:0007669"/>
    <property type="project" value="TreeGrafter"/>
</dbReference>
<keyword evidence="3 9" id="KW-0479">Metal-binding</keyword>
<organism evidence="13 14">
    <name type="scientific">Lentisphaera araneosa HTCC2155</name>
    <dbReference type="NCBI Taxonomy" id="313628"/>
    <lineage>
        <taxon>Bacteria</taxon>
        <taxon>Pseudomonadati</taxon>
        <taxon>Lentisphaerota</taxon>
        <taxon>Lentisphaeria</taxon>
        <taxon>Lentisphaerales</taxon>
        <taxon>Lentisphaeraceae</taxon>
        <taxon>Lentisphaera</taxon>
    </lineage>
</organism>
<dbReference type="InterPro" id="IPR013644">
    <property type="entry name" value="DXP_reductoisomerase_C"/>
</dbReference>
<feature type="binding site" evidence="9">
    <location>
        <position position="12"/>
    </location>
    <ligand>
        <name>NADPH</name>
        <dbReference type="ChEBI" id="CHEBI:57783"/>
    </ligand>
</feature>
<feature type="binding site" evidence="9">
    <location>
        <position position="123"/>
    </location>
    <ligand>
        <name>1-deoxy-D-xylulose 5-phosphate</name>
        <dbReference type="ChEBI" id="CHEBI:57792"/>
    </ligand>
</feature>
<dbReference type="eggNOG" id="COG0743">
    <property type="taxonomic scope" value="Bacteria"/>
</dbReference>
<feature type="binding site" evidence="9">
    <location>
        <position position="215"/>
    </location>
    <ligand>
        <name>1-deoxy-D-xylulose 5-phosphate</name>
        <dbReference type="ChEBI" id="CHEBI:57792"/>
    </ligand>
</feature>
<accession>A6DL11</accession>
<feature type="binding site" evidence="9">
    <location>
        <position position="218"/>
    </location>
    <ligand>
        <name>Mn(2+)</name>
        <dbReference type="ChEBI" id="CHEBI:29035"/>
    </ligand>
</feature>
<protein>
    <recommendedName>
        <fullName evidence="9">1-deoxy-D-xylulose 5-phosphate reductoisomerase</fullName>
        <shortName evidence="9">DXP reductoisomerase</shortName>
        <ecNumber evidence="9">1.1.1.267</ecNumber>
    </recommendedName>
    <alternativeName>
        <fullName evidence="9">1-deoxyxylulose-5-phosphate reductoisomerase</fullName>
    </alternativeName>
    <alternativeName>
        <fullName evidence="9">2-C-methyl-D-erythritol 4-phosphate synthase</fullName>
    </alternativeName>
</protein>
<feature type="binding site" evidence="9">
    <location>
        <position position="38"/>
    </location>
    <ligand>
        <name>NADPH</name>
        <dbReference type="ChEBI" id="CHEBI:57783"/>
    </ligand>
</feature>
<evidence type="ECO:0000313" key="14">
    <source>
        <dbReference type="Proteomes" id="UP000004947"/>
    </source>
</evidence>
<feature type="binding site" evidence="9">
    <location>
        <position position="202"/>
    </location>
    <ligand>
        <name>NADPH</name>
        <dbReference type="ChEBI" id="CHEBI:57783"/>
    </ligand>
</feature>
<dbReference type="HAMAP" id="MF_00183">
    <property type="entry name" value="DXP_reductoisom"/>
    <property type="match status" value="1"/>
</dbReference>
<feature type="binding site" evidence="9">
    <location>
        <position position="15"/>
    </location>
    <ligand>
        <name>NADPH</name>
        <dbReference type="ChEBI" id="CHEBI:57783"/>
    </ligand>
</feature>
<dbReference type="Proteomes" id="UP000004947">
    <property type="component" value="Unassembled WGS sequence"/>
</dbReference>
<comment type="cofactor">
    <cofactor evidence="9">
        <name>Mg(2+)</name>
        <dbReference type="ChEBI" id="CHEBI:18420"/>
    </cofactor>
    <cofactor evidence="9">
        <name>Mn(2+)</name>
        <dbReference type="ChEBI" id="CHEBI:29035"/>
    </cofactor>
</comment>
<comment type="similarity">
    <text evidence="2 9">Belongs to the DXR family.</text>
</comment>
<keyword evidence="14" id="KW-1185">Reference proteome</keyword>
<sequence length="386" mass="42386">MAKKKIVILGVTGSIGQSTLKVVRHLPDQFEVVGVAGGSRWQETAQIANEFKVPYASVSNEADYEKFKSELKNSEALHGEDALTKMCTLPEVDLVLCGIVGTSALIPVYEAVKLGKTIALASKEILVAAGEVVMDTAHKSGATILPVDSEHSAIFQCLEGKKPKDIRRVILTCSGGPFLRREEGFCSVEIGDALKHPTWEMGRKITIDSASLMNKALEVIEARWLFDLEPDQVDVVIHPQSIVHSMVEFTDNTVLAQMSENDMVFPIQFAMTYPERFSSSLKPMDFTKAMSLTFEGPDHDRFPSLRYAHKAMDRGGAAPAILNAVNEVAVHAFLEERIKFSAIWDLIKLFLDKAATYPGSNLEEILSADSKVRLEAEALIASGVYQ</sequence>
<evidence type="ECO:0000256" key="9">
    <source>
        <dbReference type="HAMAP-Rule" id="MF_00183"/>
    </source>
</evidence>
<reference evidence="13 14" key="1">
    <citation type="journal article" date="2010" name="J. Bacteriol.">
        <title>Genome sequence of Lentisphaera araneosa HTCC2155T, the type species of the order Lentisphaerales in the phylum Lentisphaerae.</title>
        <authorList>
            <person name="Thrash J.C."/>
            <person name="Cho J.C."/>
            <person name="Vergin K.L."/>
            <person name="Morris R.M."/>
            <person name="Giovannoni S.J."/>
        </authorList>
    </citation>
    <scope>NUCLEOTIDE SEQUENCE [LARGE SCALE GENOMIC DNA]</scope>
    <source>
        <strain evidence="13 14">HTCC2155</strain>
    </source>
</reference>
<evidence type="ECO:0000256" key="4">
    <source>
        <dbReference type="ARBA" id="ARBA00022857"/>
    </source>
</evidence>
<feature type="binding site" evidence="9">
    <location>
        <position position="124"/>
    </location>
    <ligand>
        <name>NADPH</name>
        <dbReference type="ChEBI" id="CHEBI:57783"/>
    </ligand>
</feature>
<feature type="binding site" evidence="9">
    <location>
        <position position="150"/>
    </location>
    <ligand>
        <name>Mn(2+)</name>
        <dbReference type="ChEBI" id="CHEBI:29035"/>
    </ligand>
</feature>
<evidence type="ECO:0000256" key="3">
    <source>
        <dbReference type="ARBA" id="ARBA00022723"/>
    </source>
</evidence>
<dbReference type="EC" id="1.1.1.267" evidence="9"/>
<dbReference type="SUPFAM" id="SSF51735">
    <property type="entry name" value="NAD(P)-binding Rossmann-fold domains"/>
    <property type="match status" value="1"/>
</dbReference>
<feature type="domain" description="DXP reductoisomerase C-terminal" evidence="12">
    <location>
        <begin position="258"/>
        <end position="373"/>
    </location>
</feature>
<comment type="caution">
    <text evidence="13">The sequence shown here is derived from an EMBL/GenBank/DDBJ whole genome shotgun (WGS) entry which is preliminary data.</text>
</comment>
<feature type="binding site" evidence="9">
    <location>
        <position position="218"/>
    </location>
    <ligand>
        <name>1-deoxy-D-xylulose 5-phosphate</name>
        <dbReference type="ChEBI" id="CHEBI:57792"/>
    </ligand>
</feature>
<dbReference type="GO" id="GO:0070402">
    <property type="term" value="F:NADPH binding"/>
    <property type="evidence" value="ECO:0007669"/>
    <property type="project" value="InterPro"/>
</dbReference>
<keyword evidence="13" id="KW-0413">Isomerase</keyword>